<sequence>MKTTTAAIKLTVFVLVTSLLTGILAITIANTRFIDSRRYKAIFTDVAGLLVKDDVRVAGVRVGQIEEIRLHGGRQAEVTFSLQKQGVFATGLPRSTRAQLRYRNLIGQRYLALEEGPGAVDDHLPPGGTIPVGQTRPALDLTVLFNGFRPLFRALEPDDVNKLAFQIVQTLQGEGGTVNSLLAHVASLTNTLADRDQVIGRVIENLNTVLGTIDRRHTQVDLLIRQLRSFVSGVSADRAAIFDSLDAINQLTGVTADLVKDVRPSVRTDIAGLNRLTRTLADERTTLDKALERTPDRLDKLVHASSYGSWFNFYLCGLDARIVLPDGPVMQTPSIINENARCKPQ</sequence>
<dbReference type="InterPro" id="IPR024516">
    <property type="entry name" value="Mce_C"/>
</dbReference>
<dbReference type="GO" id="GO:0005576">
    <property type="term" value="C:extracellular region"/>
    <property type="evidence" value="ECO:0007669"/>
    <property type="project" value="TreeGrafter"/>
</dbReference>
<feature type="domain" description="Mammalian cell entry C-terminal" evidence="2">
    <location>
        <begin position="122"/>
        <end position="327"/>
    </location>
</feature>
<evidence type="ECO:0000259" key="1">
    <source>
        <dbReference type="Pfam" id="PF02470"/>
    </source>
</evidence>
<dbReference type="Pfam" id="PF02470">
    <property type="entry name" value="MlaD"/>
    <property type="match status" value="1"/>
</dbReference>
<name>A0A365H7T1_9ACTN</name>
<dbReference type="Proteomes" id="UP000251891">
    <property type="component" value="Unassembled WGS sequence"/>
</dbReference>
<dbReference type="InterPro" id="IPR052336">
    <property type="entry name" value="MlaD_Phospholipid_Transporter"/>
</dbReference>
<dbReference type="PANTHER" id="PTHR33371:SF17">
    <property type="entry name" value="MCE-FAMILY PROTEIN MCE1B"/>
    <property type="match status" value="1"/>
</dbReference>
<feature type="domain" description="Mce/MlaD" evidence="1">
    <location>
        <begin position="36"/>
        <end position="116"/>
    </location>
</feature>
<protein>
    <submittedName>
        <fullName evidence="3">MCE family protein</fullName>
    </submittedName>
</protein>
<dbReference type="AlphaFoldDB" id="A0A365H7T1"/>
<dbReference type="InterPro" id="IPR005693">
    <property type="entry name" value="Mce"/>
</dbReference>
<dbReference type="InterPro" id="IPR003399">
    <property type="entry name" value="Mce/MlaD"/>
</dbReference>
<evidence type="ECO:0000313" key="4">
    <source>
        <dbReference type="Proteomes" id="UP000251891"/>
    </source>
</evidence>
<keyword evidence="4" id="KW-1185">Reference proteome</keyword>
<evidence type="ECO:0000313" key="3">
    <source>
        <dbReference type="EMBL" id="RAY15170.1"/>
    </source>
</evidence>
<proteinExistence type="predicted"/>
<dbReference type="EMBL" id="QLYX01000004">
    <property type="protein sequence ID" value="RAY15170.1"/>
    <property type="molecule type" value="Genomic_DNA"/>
</dbReference>
<dbReference type="PANTHER" id="PTHR33371">
    <property type="entry name" value="INTERMEMBRANE PHOSPHOLIPID TRANSPORT SYSTEM BINDING PROTEIN MLAD-RELATED"/>
    <property type="match status" value="1"/>
</dbReference>
<dbReference type="GO" id="GO:0051701">
    <property type="term" value="P:biological process involved in interaction with host"/>
    <property type="evidence" value="ECO:0007669"/>
    <property type="project" value="TreeGrafter"/>
</dbReference>
<gene>
    <name evidence="3" type="ORF">DPM19_10615</name>
</gene>
<comment type="caution">
    <text evidence="3">The sequence shown here is derived from an EMBL/GenBank/DDBJ whole genome shotgun (WGS) entry which is preliminary data.</text>
</comment>
<evidence type="ECO:0000259" key="2">
    <source>
        <dbReference type="Pfam" id="PF11887"/>
    </source>
</evidence>
<dbReference type="Pfam" id="PF11887">
    <property type="entry name" value="Mce4_CUP1"/>
    <property type="match status" value="1"/>
</dbReference>
<accession>A0A365H7T1</accession>
<dbReference type="RefSeq" id="WP_111865604.1">
    <property type="nucleotide sequence ID" value="NZ_QLYX01000004.1"/>
</dbReference>
<dbReference type="NCBIfam" id="TIGR00996">
    <property type="entry name" value="Mtu_fam_mce"/>
    <property type="match status" value="1"/>
</dbReference>
<reference evidence="3 4" key="1">
    <citation type="submission" date="2018-06" db="EMBL/GenBank/DDBJ databases">
        <title>Actinomadura craniellae sp. nov. isolated from marine sponge Craniella sp.</title>
        <authorList>
            <person name="Li L."/>
            <person name="Xu Q.H."/>
            <person name="Lin H.W."/>
            <person name="Lu Y.H."/>
        </authorList>
    </citation>
    <scope>NUCLEOTIDE SEQUENCE [LARGE SCALE GENOMIC DNA]</scope>
    <source>
        <strain evidence="3 4">LHW63021</strain>
    </source>
</reference>
<organism evidence="3 4">
    <name type="scientific">Actinomadura craniellae</name>
    <dbReference type="NCBI Taxonomy" id="2231787"/>
    <lineage>
        <taxon>Bacteria</taxon>
        <taxon>Bacillati</taxon>
        <taxon>Actinomycetota</taxon>
        <taxon>Actinomycetes</taxon>
        <taxon>Streptosporangiales</taxon>
        <taxon>Thermomonosporaceae</taxon>
        <taxon>Actinomadura</taxon>
    </lineage>
</organism>
<dbReference type="OrthoDB" id="338143at2"/>